<reference evidence="3 4" key="1">
    <citation type="submission" date="2019-03" db="EMBL/GenBank/DDBJ databases">
        <title>Genomic Encyclopedia of Type Strains, Phase IV (KMG-IV): sequencing the most valuable type-strain genomes for metagenomic binning, comparative biology and taxonomic classification.</title>
        <authorList>
            <person name="Goeker M."/>
        </authorList>
    </citation>
    <scope>NUCLEOTIDE SEQUENCE [LARGE SCALE GENOMIC DNA]</scope>
    <source>
        <strain evidence="3 4">DSM 29487</strain>
    </source>
</reference>
<protein>
    <submittedName>
        <fullName evidence="3">Uncharacterized protein</fullName>
    </submittedName>
</protein>
<dbReference type="Proteomes" id="UP000295515">
    <property type="component" value="Unassembled WGS sequence"/>
</dbReference>
<feature type="transmembrane region" description="Helical" evidence="2">
    <location>
        <begin position="12"/>
        <end position="36"/>
    </location>
</feature>
<evidence type="ECO:0000256" key="2">
    <source>
        <dbReference type="SAM" id="Phobius"/>
    </source>
</evidence>
<dbReference type="RefSeq" id="WP_066448054.1">
    <property type="nucleotide sequence ID" value="NZ_CAUWFI010000015.1"/>
</dbReference>
<keyword evidence="2" id="KW-0812">Transmembrane</keyword>
<keyword evidence="4" id="KW-1185">Reference proteome</keyword>
<gene>
    <name evidence="3" type="ORF">EDD60_11636</name>
</gene>
<evidence type="ECO:0000313" key="4">
    <source>
        <dbReference type="Proteomes" id="UP000295515"/>
    </source>
</evidence>
<evidence type="ECO:0000256" key="1">
    <source>
        <dbReference type="SAM" id="MobiDB-lite"/>
    </source>
</evidence>
<keyword evidence="2" id="KW-1133">Transmembrane helix</keyword>
<organism evidence="3 4">
    <name type="scientific">Longibaculum muris</name>
    <dbReference type="NCBI Taxonomy" id="1796628"/>
    <lineage>
        <taxon>Bacteria</taxon>
        <taxon>Bacillati</taxon>
        <taxon>Bacillota</taxon>
        <taxon>Erysipelotrichia</taxon>
        <taxon>Erysipelotrichales</taxon>
        <taxon>Coprobacillaceae</taxon>
        <taxon>Longibaculum</taxon>
    </lineage>
</organism>
<dbReference type="GeneID" id="98915955"/>
<sequence>MKLKEKKISKMSIAFYIVAGLLFVSFLLTIYNVSTYIMQLLDSGQVTLTDSWLEVILYYVNNTAVFLGLSVLVFGCGYIIQLLKQKNVQKQESLEAEELIEKVNQDEEKSTEDEEAVKEEVLSE</sequence>
<name>A0A4R3YVD5_9FIRM</name>
<proteinExistence type="predicted"/>
<dbReference type="AlphaFoldDB" id="A0A4R3YVD5"/>
<comment type="caution">
    <text evidence="3">The sequence shown here is derived from an EMBL/GenBank/DDBJ whole genome shotgun (WGS) entry which is preliminary data.</text>
</comment>
<dbReference type="EMBL" id="SMCQ01000016">
    <property type="protein sequence ID" value="TCV96540.1"/>
    <property type="molecule type" value="Genomic_DNA"/>
</dbReference>
<keyword evidence="2" id="KW-0472">Membrane</keyword>
<accession>A0A4R3YVD5</accession>
<feature type="region of interest" description="Disordered" evidence="1">
    <location>
        <begin position="104"/>
        <end position="124"/>
    </location>
</feature>
<evidence type="ECO:0000313" key="3">
    <source>
        <dbReference type="EMBL" id="TCV96540.1"/>
    </source>
</evidence>
<feature type="transmembrane region" description="Helical" evidence="2">
    <location>
        <begin position="56"/>
        <end position="80"/>
    </location>
</feature>